<organism evidence="2 3">
    <name type="scientific">Smittium simulii</name>
    <dbReference type="NCBI Taxonomy" id="133385"/>
    <lineage>
        <taxon>Eukaryota</taxon>
        <taxon>Fungi</taxon>
        <taxon>Fungi incertae sedis</taxon>
        <taxon>Zoopagomycota</taxon>
        <taxon>Kickxellomycotina</taxon>
        <taxon>Harpellomycetes</taxon>
        <taxon>Harpellales</taxon>
        <taxon>Legeriomycetaceae</taxon>
        <taxon>Smittium</taxon>
    </lineage>
</organism>
<feature type="compositionally biased region" description="Low complexity" evidence="1">
    <location>
        <begin position="400"/>
        <end position="417"/>
    </location>
</feature>
<gene>
    <name evidence="2" type="ORF">BB561_001206</name>
</gene>
<feature type="compositionally biased region" description="Basic and acidic residues" evidence="1">
    <location>
        <begin position="197"/>
        <end position="208"/>
    </location>
</feature>
<feature type="region of interest" description="Disordered" evidence="1">
    <location>
        <begin position="332"/>
        <end position="434"/>
    </location>
</feature>
<evidence type="ECO:0008006" key="4">
    <source>
        <dbReference type="Google" id="ProtNLM"/>
    </source>
</evidence>
<name>A0A2T9YVN2_9FUNG</name>
<reference evidence="2 3" key="1">
    <citation type="journal article" date="2018" name="MBio">
        <title>Comparative Genomics Reveals the Core Gene Toolbox for the Fungus-Insect Symbiosis.</title>
        <authorList>
            <person name="Wang Y."/>
            <person name="Stata M."/>
            <person name="Wang W."/>
            <person name="Stajich J.E."/>
            <person name="White M.M."/>
            <person name="Moncalvo J.M."/>
        </authorList>
    </citation>
    <scope>NUCLEOTIDE SEQUENCE [LARGE SCALE GENOMIC DNA]</scope>
    <source>
        <strain evidence="2 3">SWE-8-4</strain>
    </source>
</reference>
<accession>A0A2T9YVN2</accession>
<dbReference type="GO" id="GO:0006260">
    <property type="term" value="P:DNA replication"/>
    <property type="evidence" value="ECO:0007669"/>
    <property type="project" value="InterPro"/>
</dbReference>
<dbReference type="InterPro" id="IPR019038">
    <property type="entry name" value="POLD3"/>
</dbReference>
<dbReference type="STRING" id="133385.A0A2T9YVN2"/>
<protein>
    <recommendedName>
        <fullName evidence="4">DNA polymerase delta subunit 3</fullName>
    </recommendedName>
</protein>
<dbReference type="GO" id="GO:0043625">
    <property type="term" value="C:delta DNA polymerase complex"/>
    <property type="evidence" value="ECO:0007669"/>
    <property type="project" value="InterPro"/>
</dbReference>
<dbReference type="AlphaFoldDB" id="A0A2T9YVN2"/>
<feature type="compositionally biased region" description="Basic and acidic residues" evidence="1">
    <location>
        <begin position="218"/>
        <end position="237"/>
    </location>
</feature>
<sequence>MSKIHEYLTNHVFKNNEPLTIREIIREFPDKPDYLQKEFEKFYQESQNECNGVYLASGFVQAPEQHSESYPHKVEVYKLKFCNSSSLDNSEFTKPEINLYCIEKISAAEKTTQDIKESNLSLFKKLPNLKIEDYELEKMIRTSGIKVKNNSNIFDKSTVATKTTHLDSETSIIETQTKKIKKEDNSSKQKLSYSQKKSVDPKPDDNLFSKKSSILKLKSTEPKKEQKEQKEQREQKKQKVTISIDDNCDDDNIIEISSEPPKNKVESSAKNKIKAENVEDKDLVPQSKKKSIKKIVINDCDEDSDEEIKPADLGNAKPKSLEPTKVTVFTSDSDTEMVDKSQTKRVRRKRKVTKTQHFKNTRGMLVSRTYDEWESYSEEEQVKPIHNDKKRGLSEKTFIDNKSNTDSTNNSKPSNTSQKAKPNQSSLMSFFGKK</sequence>
<feature type="compositionally biased region" description="Basic and acidic residues" evidence="1">
    <location>
        <begin position="380"/>
        <end position="399"/>
    </location>
</feature>
<evidence type="ECO:0000313" key="3">
    <source>
        <dbReference type="Proteomes" id="UP000245383"/>
    </source>
</evidence>
<comment type="caution">
    <text evidence="2">The sequence shown here is derived from an EMBL/GenBank/DDBJ whole genome shotgun (WGS) entry which is preliminary data.</text>
</comment>
<feature type="compositionally biased region" description="Basic residues" evidence="1">
    <location>
        <begin position="343"/>
        <end position="360"/>
    </location>
</feature>
<dbReference type="Proteomes" id="UP000245383">
    <property type="component" value="Unassembled WGS sequence"/>
</dbReference>
<dbReference type="Pfam" id="PF09507">
    <property type="entry name" value="CDC27"/>
    <property type="match status" value="1"/>
</dbReference>
<dbReference type="OrthoDB" id="5600488at2759"/>
<feature type="compositionally biased region" description="Polar residues" evidence="1">
    <location>
        <begin position="418"/>
        <end position="428"/>
    </location>
</feature>
<feature type="region of interest" description="Disordered" evidence="1">
    <location>
        <begin position="178"/>
        <end position="271"/>
    </location>
</feature>
<keyword evidence="3" id="KW-1185">Reference proteome</keyword>
<proteinExistence type="predicted"/>
<dbReference type="EMBL" id="MBFR01000033">
    <property type="protein sequence ID" value="PVU96397.1"/>
    <property type="molecule type" value="Genomic_DNA"/>
</dbReference>
<evidence type="ECO:0000256" key="1">
    <source>
        <dbReference type="SAM" id="MobiDB-lite"/>
    </source>
</evidence>
<feature type="compositionally biased region" description="Basic and acidic residues" evidence="1">
    <location>
        <begin position="261"/>
        <end position="271"/>
    </location>
</feature>
<evidence type="ECO:0000313" key="2">
    <source>
        <dbReference type="EMBL" id="PVU96397.1"/>
    </source>
</evidence>